<organism evidence="2 3">
    <name type="scientific">Carnegiea gigantea</name>
    <dbReference type="NCBI Taxonomy" id="171969"/>
    <lineage>
        <taxon>Eukaryota</taxon>
        <taxon>Viridiplantae</taxon>
        <taxon>Streptophyta</taxon>
        <taxon>Embryophyta</taxon>
        <taxon>Tracheophyta</taxon>
        <taxon>Spermatophyta</taxon>
        <taxon>Magnoliopsida</taxon>
        <taxon>eudicotyledons</taxon>
        <taxon>Gunneridae</taxon>
        <taxon>Pentapetalae</taxon>
        <taxon>Caryophyllales</taxon>
        <taxon>Cactineae</taxon>
        <taxon>Cactaceae</taxon>
        <taxon>Cactoideae</taxon>
        <taxon>Echinocereeae</taxon>
        <taxon>Carnegiea</taxon>
    </lineage>
</organism>
<dbReference type="EMBL" id="JAKOGI010000503">
    <property type="protein sequence ID" value="KAJ8434064.1"/>
    <property type="molecule type" value="Genomic_DNA"/>
</dbReference>
<name>A0A9Q1K029_9CARY</name>
<sequence>MEQMTWTKTRDSGVDGDKAMANAIKVVFPKARHRLCLWHLMRKAQSNDNFEFASGFIKCVNEYRTPKDFEVGLQELMSYYSVQHRKWAIDLYNDREKWTIEAEQQIQLNEDNFAHEEQDDIHDTRRRIKDPHVVILKKTPKGKKFRACSKCHGIGHTTHTCPKFGNRKSVGEKLREEFDLNEAYITSPQWTLPKSPKDIDHDYIDKVRELLMSNMSNLYVKGKMPQFTLSLFLNLL</sequence>
<dbReference type="OrthoDB" id="1749428at2759"/>
<protein>
    <recommendedName>
        <fullName evidence="1">MULE transposase domain-containing protein</fullName>
    </recommendedName>
</protein>
<dbReference type="Pfam" id="PF10551">
    <property type="entry name" value="MULE"/>
    <property type="match status" value="1"/>
</dbReference>
<gene>
    <name evidence="2" type="ORF">Cgig2_012666</name>
</gene>
<dbReference type="PANTHER" id="PTHR47718:SF15">
    <property type="entry name" value="PROTEIN FAR1-RELATED SEQUENCE 5-LIKE"/>
    <property type="match status" value="1"/>
</dbReference>
<evidence type="ECO:0000313" key="2">
    <source>
        <dbReference type="EMBL" id="KAJ8434064.1"/>
    </source>
</evidence>
<dbReference type="AlphaFoldDB" id="A0A9Q1K029"/>
<dbReference type="Proteomes" id="UP001153076">
    <property type="component" value="Unassembled WGS sequence"/>
</dbReference>
<evidence type="ECO:0000259" key="1">
    <source>
        <dbReference type="Pfam" id="PF10551"/>
    </source>
</evidence>
<accession>A0A9Q1K029</accession>
<keyword evidence="3" id="KW-1185">Reference proteome</keyword>
<dbReference type="InterPro" id="IPR018289">
    <property type="entry name" value="MULE_transposase_dom"/>
</dbReference>
<evidence type="ECO:0000313" key="3">
    <source>
        <dbReference type="Proteomes" id="UP001153076"/>
    </source>
</evidence>
<reference evidence="2" key="1">
    <citation type="submission" date="2022-04" db="EMBL/GenBank/DDBJ databases">
        <title>Carnegiea gigantea Genome sequencing and assembly v2.</title>
        <authorList>
            <person name="Copetti D."/>
            <person name="Sanderson M.J."/>
            <person name="Burquez A."/>
            <person name="Wojciechowski M.F."/>
        </authorList>
    </citation>
    <scope>NUCLEOTIDE SEQUENCE</scope>
    <source>
        <strain evidence="2">SGP5-SGP5p</strain>
        <tissue evidence="2">Aerial part</tissue>
    </source>
</reference>
<dbReference type="PANTHER" id="PTHR47718">
    <property type="entry name" value="OS01G0519700 PROTEIN"/>
    <property type="match status" value="1"/>
</dbReference>
<feature type="domain" description="MULE transposase" evidence="1">
    <location>
        <begin position="15"/>
        <end position="42"/>
    </location>
</feature>
<comment type="caution">
    <text evidence="2">The sequence shown here is derived from an EMBL/GenBank/DDBJ whole genome shotgun (WGS) entry which is preliminary data.</text>
</comment>
<proteinExistence type="predicted"/>